<dbReference type="InterPro" id="IPR054030">
    <property type="entry name" value="Gp5_Vgr_C"/>
</dbReference>
<feature type="domain" description="Gp5/Type VI secretion system Vgr protein OB-fold" evidence="4">
    <location>
        <begin position="405"/>
        <end position="470"/>
    </location>
</feature>
<evidence type="ECO:0000256" key="1">
    <source>
        <dbReference type="ARBA" id="ARBA00004613"/>
    </source>
</evidence>
<dbReference type="PANTHER" id="PTHR32305:SF15">
    <property type="entry name" value="PROTEIN RHSA-RELATED"/>
    <property type="match status" value="1"/>
</dbReference>
<dbReference type="InterPro" id="IPR050708">
    <property type="entry name" value="T6SS_VgrG/RHS"/>
</dbReference>
<dbReference type="EMBL" id="WNKZ01000012">
    <property type="protein sequence ID" value="MTV52399.1"/>
    <property type="molecule type" value="Genomic_DNA"/>
</dbReference>
<dbReference type="AlphaFoldDB" id="A0A6I3STQ5"/>
<dbReference type="Proteomes" id="UP000430634">
    <property type="component" value="Unassembled WGS sequence"/>
</dbReference>
<dbReference type="NCBIfam" id="TIGR03361">
    <property type="entry name" value="VI_Rhs_Vgr"/>
    <property type="match status" value="1"/>
</dbReference>
<name>A0A6I3STQ5_9BURK</name>
<dbReference type="GO" id="GO:0005576">
    <property type="term" value="C:extracellular region"/>
    <property type="evidence" value="ECO:0007669"/>
    <property type="project" value="UniProtKB-SubCell"/>
</dbReference>
<gene>
    <name evidence="6" type="primary">tssI</name>
    <name evidence="6" type="ORF">GM672_06570</name>
</gene>
<dbReference type="NCBIfam" id="TIGR01646">
    <property type="entry name" value="vgr_GE"/>
    <property type="match status" value="1"/>
</dbReference>
<sequence>MTTLLQTGLQLLSKLRQNNRLLRLSFPHDDGPAAILLANRLDARESLSRDFRFVVEVLSDDENIALKDVLGRMVTIELVREDGSMRYFNGYVVEFRRDSTDGALVYYDMVLAPWMAYLRLRRDNYIFHNLSLSQQTDAIFADYPMHAAKLQIMGADPEMTYACQYDESDYNYLHRRWEAQGWYYWYEHRADGHTLVLSDDSTAAPPIDGARQDIPFQREAGSIEDDGLGDWTPVRRLVPANVALSSFDFKKPRPTRVDVPTTNEQGDVLPVESYEYAGAYGFVDRNDGDARARVRMEEIEAVAKCFEGHGNDRTVQPGRCFDLTEHFDAAEGGDLNFLIVEAHHTAHNNYQDADAAPSHYANRIVCSRTRVPWRPGRGYNSSEPKIPGLQTAIVTGPAGEEIYTDEYGRVRVQFHWDRIGENNEKSSAWVRVATAWAGSNFGMTSIPRIGTEVIVQFLDGNPDRPLVTGMVPNADTMPPWALPANKTQSGILSRSTPGGSYETANAIRFEDKKGQEQLWLHAEKDQLTEVEHDEDKWVGNDRRKTIDRDETSHIKRNRTETVDHEERISIGDNRTEDVGKNETITIGANRSKTVGANEDDRIGDNWSIDVGKNKTETINMASLQNVVLGRMENVGLGYNLNVGMGMATIVGVDQVTKVGNSISITAGTELSITVGQASLLMKADGTIVINGHTFSVGTTDEQTFKADGNITMKGKKILEN</sequence>
<dbReference type="SUPFAM" id="SSF69255">
    <property type="entry name" value="gp5 N-terminal domain-like"/>
    <property type="match status" value="1"/>
</dbReference>
<dbReference type="SUPFAM" id="SSF69349">
    <property type="entry name" value="Phage fibre proteins"/>
    <property type="match status" value="1"/>
</dbReference>
<dbReference type="Pfam" id="PF22178">
    <property type="entry name" value="Gp5_trimer_C"/>
    <property type="match status" value="1"/>
</dbReference>
<dbReference type="Gene3D" id="2.30.110.50">
    <property type="match status" value="1"/>
</dbReference>
<protein>
    <submittedName>
        <fullName evidence="6">Type VI secretion system tip protein VgrG</fullName>
    </submittedName>
</protein>
<dbReference type="InterPro" id="IPR017847">
    <property type="entry name" value="T6SS_RhsGE_Vgr_subset"/>
</dbReference>
<dbReference type="PANTHER" id="PTHR32305">
    <property type="match status" value="1"/>
</dbReference>
<evidence type="ECO:0000259" key="5">
    <source>
        <dbReference type="Pfam" id="PF22178"/>
    </source>
</evidence>
<comment type="similarity">
    <text evidence="2">Belongs to the VgrG protein family.</text>
</comment>
<dbReference type="SUPFAM" id="SSF69279">
    <property type="entry name" value="Phage tail proteins"/>
    <property type="match status" value="2"/>
</dbReference>
<evidence type="ECO:0000256" key="3">
    <source>
        <dbReference type="ARBA" id="ARBA00022525"/>
    </source>
</evidence>
<dbReference type="Gene3D" id="4.10.220.110">
    <property type="match status" value="1"/>
</dbReference>
<comment type="caution">
    <text evidence="6">The sequence shown here is derived from an EMBL/GenBank/DDBJ whole genome shotgun (WGS) entry which is preliminary data.</text>
</comment>
<evidence type="ECO:0000259" key="4">
    <source>
        <dbReference type="Pfam" id="PF04717"/>
    </source>
</evidence>
<dbReference type="Gene3D" id="2.40.50.230">
    <property type="entry name" value="Gp5 N-terminal domain"/>
    <property type="match status" value="1"/>
</dbReference>
<dbReference type="Pfam" id="PF05954">
    <property type="entry name" value="Phage_GPD"/>
    <property type="match status" value="1"/>
</dbReference>
<dbReference type="OrthoDB" id="1907165at2"/>
<feature type="domain" description="Gp5/Type VI secretion system Vgr C-terminal trimerisation" evidence="5">
    <location>
        <begin position="489"/>
        <end position="599"/>
    </location>
</feature>
<evidence type="ECO:0000256" key="2">
    <source>
        <dbReference type="ARBA" id="ARBA00005558"/>
    </source>
</evidence>
<dbReference type="InterPro" id="IPR006533">
    <property type="entry name" value="T6SS_Vgr_RhsGE"/>
</dbReference>
<organism evidence="6 7">
    <name type="scientific">Pseudoduganella buxea</name>
    <dbReference type="NCBI Taxonomy" id="1949069"/>
    <lineage>
        <taxon>Bacteria</taxon>
        <taxon>Pseudomonadati</taxon>
        <taxon>Pseudomonadota</taxon>
        <taxon>Betaproteobacteria</taxon>
        <taxon>Burkholderiales</taxon>
        <taxon>Oxalobacteraceae</taxon>
        <taxon>Telluria group</taxon>
        <taxon>Pseudoduganella</taxon>
    </lineage>
</organism>
<dbReference type="InterPro" id="IPR006531">
    <property type="entry name" value="Gp5/Vgr_OB"/>
</dbReference>
<comment type="subcellular location">
    <subcellularLocation>
        <location evidence="1">Secreted</location>
    </subcellularLocation>
</comment>
<reference evidence="6 7" key="1">
    <citation type="submission" date="2019-11" db="EMBL/GenBank/DDBJ databases">
        <title>Type strains purchased from KCTC, JCM and DSMZ.</title>
        <authorList>
            <person name="Lu H."/>
        </authorList>
    </citation>
    <scope>NUCLEOTIDE SEQUENCE [LARGE SCALE GENOMIC DNA]</scope>
    <source>
        <strain evidence="6 7">KCTC 52429</strain>
    </source>
</reference>
<keyword evidence="3" id="KW-0964">Secreted</keyword>
<proteinExistence type="inferred from homology"/>
<evidence type="ECO:0000313" key="6">
    <source>
        <dbReference type="EMBL" id="MTV52399.1"/>
    </source>
</evidence>
<evidence type="ECO:0000313" key="7">
    <source>
        <dbReference type="Proteomes" id="UP000430634"/>
    </source>
</evidence>
<dbReference type="Pfam" id="PF04717">
    <property type="entry name" value="Phage_base_V"/>
    <property type="match status" value="1"/>
</dbReference>
<accession>A0A6I3STQ5</accession>
<dbReference type="InterPro" id="IPR037026">
    <property type="entry name" value="Vgr_OB-fold_dom_sf"/>
</dbReference>
<dbReference type="RefSeq" id="WP_155469733.1">
    <property type="nucleotide sequence ID" value="NZ_BMKG01000024.1"/>
</dbReference>
<dbReference type="Gene3D" id="3.55.50.10">
    <property type="entry name" value="Baseplate protein-like domains"/>
    <property type="match status" value="1"/>
</dbReference>